<keyword evidence="3" id="KW-0713">Self-incompatibility</keyword>
<dbReference type="AlphaFoldDB" id="A0AAN9XJ35"/>
<keyword evidence="8" id="KW-1185">Reference proteome</keyword>
<evidence type="ECO:0000256" key="6">
    <source>
        <dbReference type="SAM" id="SignalP"/>
    </source>
</evidence>
<protein>
    <recommendedName>
        <fullName evidence="9">S-protein homolog</fullName>
    </recommendedName>
</protein>
<proteinExistence type="inferred from homology"/>
<evidence type="ECO:0000256" key="2">
    <source>
        <dbReference type="ARBA" id="ARBA00005581"/>
    </source>
</evidence>
<evidence type="ECO:0000313" key="8">
    <source>
        <dbReference type="Proteomes" id="UP001386955"/>
    </source>
</evidence>
<name>A0AAN9XJ35_PSOTE</name>
<dbReference type="GO" id="GO:0005576">
    <property type="term" value="C:extracellular region"/>
    <property type="evidence" value="ECO:0007669"/>
    <property type="project" value="UniProtKB-SubCell"/>
</dbReference>
<dbReference type="GO" id="GO:0060320">
    <property type="term" value="P:rejection of self pollen"/>
    <property type="evidence" value="ECO:0007669"/>
    <property type="project" value="UniProtKB-KW"/>
</dbReference>
<accession>A0AAN9XJ35</accession>
<dbReference type="InterPro" id="IPR010264">
    <property type="entry name" value="Self-incomp_S1"/>
</dbReference>
<reference evidence="7 8" key="1">
    <citation type="submission" date="2024-01" db="EMBL/GenBank/DDBJ databases">
        <title>The genomes of 5 underutilized Papilionoideae crops provide insights into root nodulation and disease resistanc.</title>
        <authorList>
            <person name="Jiang F."/>
        </authorList>
    </citation>
    <scope>NUCLEOTIDE SEQUENCE [LARGE SCALE GENOMIC DNA]</scope>
    <source>
        <strain evidence="7">DUOXIRENSHENG_FW03</strain>
        <tissue evidence="7">Leaves</tissue>
    </source>
</reference>
<keyword evidence="5 6" id="KW-0732">Signal</keyword>
<evidence type="ECO:0000256" key="3">
    <source>
        <dbReference type="ARBA" id="ARBA00022471"/>
    </source>
</evidence>
<evidence type="ECO:0000313" key="7">
    <source>
        <dbReference type="EMBL" id="KAK7394767.1"/>
    </source>
</evidence>
<evidence type="ECO:0000256" key="1">
    <source>
        <dbReference type="ARBA" id="ARBA00004613"/>
    </source>
</evidence>
<gene>
    <name evidence="7" type="ORF">VNO78_15306</name>
</gene>
<evidence type="ECO:0000256" key="5">
    <source>
        <dbReference type="ARBA" id="ARBA00022729"/>
    </source>
</evidence>
<evidence type="ECO:0000256" key="4">
    <source>
        <dbReference type="ARBA" id="ARBA00022525"/>
    </source>
</evidence>
<evidence type="ECO:0008006" key="9">
    <source>
        <dbReference type="Google" id="ProtNLM"/>
    </source>
</evidence>
<comment type="caution">
    <text evidence="7">The sequence shown here is derived from an EMBL/GenBank/DDBJ whole genome shotgun (WGS) entry which is preliminary data.</text>
</comment>
<keyword evidence="4" id="KW-0964">Secreted</keyword>
<organism evidence="7 8">
    <name type="scientific">Psophocarpus tetragonolobus</name>
    <name type="common">Winged bean</name>
    <name type="synonym">Dolichos tetragonolobus</name>
    <dbReference type="NCBI Taxonomy" id="3891"/>
    <lineage>
        <taxon>Eukaryota</taxon>
        <taxon>Viridiplantae</taxon>
        <taxon>Streptophyta</taxon>
        <taxon>Embryophyta</taxon>
        <taxon>Tracheophyta</taxon>
        <taxon>Spermatophyta</taxon>
        <taxon>Magnoliopsida</taxon>
        <taxon>eudicotyledons</taxon>
        <taxon>Gunneridae</taxon>
        <taxon>Pentapetalae</taxon>
        <taxon>rosids</taxon>
        <taxon>fabids</taxon>
        <taxon>Fabales</taxon>
        <taxon>Fabaceae</taxon>
        <taxon>Papilionoideae</taxon>
        <taxon>50 kb inversion clade</taxon>
        <taxon>NPAAA clade</taxon>
        <taxon>indigoferoid/millettioid clade</taxon>
        <taxon>Phaseoleae</taxon>
        <taxon>Psophocarpus</taxon>
    </lineage>
</organism>
<comment type="subcellular location">
    <subcellularLocation>
        <location evidence="1">Secreted</location>
    </subcellularLocation>
</comment>
<sequence length="111" mass="12224">MSLFAKSVLLFVFSFVLTSKVVHVHGVTVNITNHLGGNKDLTLHCKSSDDDLGVHPPKLTYGCWTENELAAEVFGAMVVQTHEAVRFDSAAQYILAAQIHDAESSHNFPYH</sequence>
<dbReference type="Pfam" id="PF05938">
    <property type="entry name" value="Self-incomp_S1"/>
    <property type="match status" value="1"/>
</dbReference>
<feature type="chain" id="PRO_5043022982" description="S-protein homolog" evidence="6">
    <location>
        <begin position="27"/>
        <end position="111"/>
    </location>
</feature>
<feature type="signal peptide" evidence="6">
    <location>
        <begin position="1"/>
        <end position="26"/>
    </location>
</feature>
<comment type="similarity">
    <text evidence="2">Belongs to the plant self-incompatibility (S1) protein family.</text>
</comment>
<dbReference type="Proteomes" id="UP001386955">
    <property type="component" value="Unassembled WGS sequence"/>
</dbReference>
<dbReference type="EMBL" id="JAYMYS010000004">
    <property type="protein sequence ID" value="KAK7394767.1"/>
    <property type="molecule type" value="Genomic_DNA"/>
</dbReference>